<evidence type="ECO:0000256" key="1">
    <source>
        <dbReference type="ARBA" id="ARBA00001974"/>
    </source>
</evidence>
<protein>
    <submittedName>
        <fullName evidence="7">Deoxyribodipyrimidine photo-lyase</fullName>
    </submittedName>
</protein>
<dbReference type="InterPro" id="IPR002081">
    <property type="entry name" value="Cryptochrome/DNA_photolyase_1"/>
</dbReference>
<organism evidence="7 8">
    <name type="scientific">Pseudonocardia xinjiangensis</name>
    <dbReference type="NCBI Taxonomy" id="75289"/>
    <lineage>
        <taxon>Bacteria</taxon>
        <taxon>Bacillati</taxon>
        <taxon>Actinomycetota</taxon>
        <taxon>Actinomycetes</taxon>
        <taxon>Pseudonocardiales</taxon>
        <taxon>Pseudonocardiaceae</taxon>
        <taxon>Pseudonocardia</taxon>
    </lineage>
</organism>
<keyword evidence="2 5" id="KW-0285">Flavoprotein</keyword>
<dbReference type="Gene3D" id="1.10.579.10">
    <property type="entry name" value="DNA Cyclobutane Dipyrimidine Photolyase, subunit A, domain 3"/>
    <property type="match status" value="1"/>
</dbReference>
<keyword evidence="4 5" id="KW-0157">Chromophore</keyword>
<dbReference type="Pfam" id="PF03441">
    <property type="entry name" value="FAD_binding_7"/>
    <property type="match status" value="1"/>
</dbReference>
<dbReference type="InterPro" id="IPR014729">
    <property type="entry name" value="Rossmann-like_a/b/a_fold"/>
</dbReference>
<name>A0ABX1RPX1_9PSEU</name>
<sequence length="462" mass="51302">MADTAVVWFRRDLRVRDQPAFLAAAGAASRSLALFVLDPALLRPSGAARRTFLYRSLRALDEALGGRLLVVHGDPAEVVPAVADAADAASVHIAADFGPYGTGRDEAVEKSLADAGRELVRTGSPYAVAPGRVRKDDGSPFRVFTPFRRAWTEHGWRRPAETDASTVAWLDPAAVDGGPRAVGIPDDDPVDAGLPDAGEDAAHRQWTAFLADAVTTYGDDRNRPDKEGTSRMSVYLKYGAVHPRTLLADLASRRSTSAETYRTELAWREFYADILFQRPDSARANYDRAFDALPLASGREAEERFDAWREGRTGFPIVDAGMRQLREQAWMHNRLRMIVASFLVKDLHLPWWRGARHFMQLLVDGDLASNQHGWQWTAGSGTDPAPYFRIFNPVVQGERFDPDGDYVRRFVPELRGVAGKAVHQPWALPGGAPAGYPEPIVDHRVERQEALARYERVKAQRR</sequence>
<dbReference type="InterPro" id="IPR036155">
    <property type="entry name" value="Crypto/Photolyase_N_sf"/>
</dbReference>
<comment type="cofactor">
    <cofactor evidence="1">
        <name>FAD</name>
        <dbReference type="ChEBI" id="CHEBI:57692"/>
    </cofactor>
</comment>
<dbReference type="Gene3D" id="3.40.50.620">
    <property type="entry name" value="HUPs"/>
    <property type="match status" value="1"/>
</dbReference>
<dbReference type="InterPro" id="IPR005101">
    <property type="entry name" value="Cryptochr/Photolyase_FAD-bd"/>
</dbReference>
<dbReference type="SUPFAM" id="SSF52425">
    <property type="entry name" value="Cryptochrome/photolyase, N-terminal domain"/>
    <property type="match status" value="1"/>
</dbReference>
<dbReference type="Gene3D" id="1.25.40.80">
    <property type="match status" value="1"/>
</dbReference>
<dbReference type="Pfam" id="PF00875">
    <property type="entry name" value="DNA_photolyase"/>
    <property type="match status" value="1"/>
</dbReference>
<accession>A0ABX1RPX1</accession>
<comment type="similarity">
    <text evidence="5">Belongs to the DNA photolyase family.</text>
</comment>
<dbReference type="InterPro" id="IPR018394">
    <property type="entry name" value="DNA_photolyase_1_CS_C"/>
</dbReference>
<dbReference type="InterPro" id="IPR036134">
    <property type="entry name" value="Crypto/Photolyase_FAD-like_sf"/>
</dbReference>
<evidence type="ECO:0000259" key="6">
    <source>
        <dbReference type="PROSITE" id="PS51645"/>
    </source>
</evidence>
<dbReference type="InterPro" id="IPR006050">
    <property type="entry name" value="DNA_photolyase_N"/>
</dbReference>
<dbReference type="EMBL" id="JAAXKY010000177">
    <property type="protein sequence ID" value="NMH81876.1"/>
    <property type="molecule type" value="Genomic_DNA"/>
</dbReference>
<evidence type="ECO:0000313" key="7">
    <source>
        <dbReference type="EMBL" id="NMH81876.1"/>
    </source>
</evidence>
<dbReference type="PRINTS" id="PR00147">
    <property type="entry name" value="DNAPHOTLYASE"/>
</dbReference>
<dbReference type="PROSITE" id="PS51645">
    <property type="entry name" value="PHR_CRY_ALPHA_BETA"/>
    <property type="match status" value="1"/>
</dbReference>
<gene>
    <name evidence="7" type="ORF">HF577_32910</name>
</gene>
<dbReference type="PANTHER" id="PTHR11455:SF9">
    <property type="entry name" value="CRYPTOCHROME CIRCADIAN CLOCK 5 ISOFORM X1"/>
    <property type="match status" value="1"/>
</dbReference>
<proteinExistence type="inferred from homology"/>
<evidence type="ECO:0000256" key="3">
    <source>
        <dbReference type="ARBA" id="ARBA00022827"/>
    </source>
</evidence>
<evidence type="ECO:0000256" key="2">
    <source>
        <dbReference type="ARBA" id="ARBA00022630"/>
    </source>
</evidence>
<dbReference type="PANTHER" id="PTHR11455">
    <property type="entry name" value="CRYPTOCHROME"/>
    <property type="match status" value="1"/>
</dbReference>
<reference evidence="7 8" key="1">
    <citation type="submission" date="2020-04" db="EMBL/GenBank/DDBJ databases">
        <authorList>
            <person name="Klaysubun C."/>
            <person name="Duangmal K."/>
            <person name="Lipun K."/>
        </authorList>
    </citation>
    <scope>NUCLEOTIDE SEQUENCE [LARGE SCALE GENOMIC DNA]</scope>
    <source>
        <strain evidence="7 8">JCM 11839</strain>
    </source>
</reference>
<evidence type="ECO:0000313" key="8">
    <source>
        <dbReference type="Proteomes" id="UP001296706"/>
    </source>
</evidence>
<dbReference type="RefSeq" id="WP_169399901.1">
    <property type="nucleotide sequence ID" value="NZ_BAAAJH010000018.1"/>
</dbReference>
<keyword evidence="8" id="KW-1185">Reference proteome</keyword>
<dbReference type="SUPFAM" id="SSF48173">
    <property type="entry name" value="Cryptochrome/photolyase FAD-binding domain"/>
    <property type="match status" value="1"/>
</dbReference>
<dbReference type="PROSITE" id="PS00394">
    <property type="entry name" value="DNA_PHOTOLYASES_1_1"/>
    <property type="match status" value="1"/>
</dbReference>
<feature type="domain" description="Photolyase/cryptochrome alpha/beta" evidence="6">
    <location>
        <begin position="3"/>
        <end position="127"/>
    </location>
</feature>
<dbReference type="Proteomes" id="UP001296706">
    <property type="component" value="Unassembled WGS sequence"/>
</dbReference>
<evidence type="ECO:0000256" key="4">
    <source>
        <dbReference type="ARBA" id="ARBA00022991"/>
    </source>
</evidence>
<keyword evidence="3 5" id="KW-0274">FAD</keyword>
<comment type="caution">
    <text evidence="7">The sequence shown here is derived from an EMBL/GenBank/DDBJ whole genome shotgun (WGS) entry which is preliminary data.</text>
</comment>
<evidence type="ECO:0000256" key="5">
    <source>
        <dbReference type="RuleBase" id="RU004182"/>
    </source>
</evidence>